<dbReference type="InterPro" id="IPR029021">
    <property type="entry name" value="Prot-tyrosine_phosphatase-like"/>
</dbReference>
<dbReference type="SMART" id="SM00060">
    <property type="entry name" value="FN3"/>
    <property type="match status" value="1"/>
</dbReference>
<feature type="transmembrane region" description="Helical" evidence="7">
    <location>
        <begin position="431"/>
        <end position="452"/>
    </location>
</feature>
<dbReference type="InterPro" id="IPR003595">
    <property type="entry name" value="Tyr_Pase_cat"/>
</dbReference>
<evidence type="ECO:0000256" key="6">
    <source>
        <dbReference type="ARBA" id="ARBA00051722"/>
    </source>
</evidence>
<feature type="domain" description="Fibronectin type-III" evidence="11">
    <location>
        <begin position="110"/>
        <end position="203"/>
    </location>
</feature>
<dbReference type="PROSITE" id="PS50853">
    <property type="entry name" value="FN3"/>
    <property type="match status" value="1"/>
</dbReference>
<dbReference type="PANTHER" id="PTHR19134">
    <property type="entry name" value="RECEPTOR-TYPE TYROSINE-PROTEIN PHOSPHATASE"/>
    <property type="match status" value="1"/>
</dbReference>
<evidence type="ECO:0000256" key="1">
    <source>
        <dbReference type="ARBA" id="ARBA00004167"/>
    </source>
</evidence>
<dbReference type="InterPro" id="IPR003961">
    <property type="entry name" value="FN3_dom"/>
</dbReference>
<dbReference type="InterPro" id="IPR036116">
    <property type="entry name" value="FN3_sf"/>
</dbReference>
<comment type="caution">
    <text evidence="12">The sequence shown here is derived from an EMBL/GenBank/DDBJ whole genome shotgun (WGS) entry which is preliminary data.</text>
</comment>
<evidence type="ECO:0000313" key="12">
    <source>
        <dbReference type="EMBL" id="CAF1069548.1"/>
    </source>
</evidence>
<dbReference type="SMART" id="SM00194">
    <property type="entry name" value="PTPc"/>
    <property type="match status" value="2"/>
</dbReference>
<dbReference type="Pfam" id="PF00102">
    <property type="entry name" value="Y_phosphatase"/>
    <property type="match status" value="2"/>
</dbReference>
<dbReference type="CDD" id="cd00063">
    <property type="entry name" value="FN3"/>
    <property type="match status" value="1"/>
</dbReference>
<evidence type="ECO:0000256" key="5">
    <source>
        <dbReference type="ARBA" id="ARBA00023136"/>
    </source>
</evidence>
<keyword evidence="5 7" id="KW-0472">Membrane</keyword>
<dbReference type="PROSITE" id="PS00383">
    <property type="entry name" value="TYR_PHOSPHATASE_1"/>
    <property type="match status" value="1"/>
</dbReference>
<sequence length="1093" mass="127963">MNVVHLFIFFFLKLSFTSSIIIHEINEAVFLDPKTNTASIRCPLNIIHGSDIQWYNVTNQRYELTRGRYYRINGLQPYDREMICSSALQTGLVDHEEYKFKIRTFDRPLPIRHVVVSEITSSRLTFQWKDDSFNRNANITHYQLVLKYNNTIQYRNLVNHTLSIYTFSSLHPNTLYSIEISAVDIWQRYGKTVIITSKTLPLNTNEKSTSHKIIDRHLLDQSISCYRLNQQLLLIEFNRSKFLILNHIYNLTIYDNQDNIITTDSLYSLQQYLPLIKTLNSFIYQIKAKILKFKIKLMISTAQSEYLGSISKQCEDFYPIYSPLTCTIKSINLNKYHLIIHTQLFNNNKHLVTLKPNYVFYQINENHMIKKNIYDIHKHITADIIDINGNYSVIVENNLVDSTTNDKLNISIPCSITEIVSVNRNNRILCGIIIALLLLIICLATSAFVIAYQKGLMPECHRLVQYYTYSFRKNHRSRSGLVQRNDSLFNNTYEEFDSISIPIDQFALHVSNLHKNNDFGFIQLFEDICESSKTYRFSADTSQIEFNKSKNRYINILTYDHSRVKLLSDEKDGRGNYINANYIDGYEKTNAYIATQGPMTNTINDFWRMIWEKDVYVLVMITNIKESGRIKCDVYWPEEGTEMYGIIEVTLISVISLAYYVKRIFSIRCKMNGKFTDHEREVYQFHYTDWPDHGVPLFTLPVLSFIRRSSSYNPESGGPIVVHCSAGVGRTGTYIVIDTMLKKINEQESINIPSFLKHIRQQRNFLVQTEEQFIFIYDVLLEAVHLANIDCNDLELNEQNFQSIIQMLNYYDKILNLTRIEKQFQLIIEKSNNNNQLIIGQMKENLGKNRTQAILPLDSCRVLLSTDKKPKDGGYINASYIHGYHRVDEFIITQHPMTNTRNDFWQMIWNVNATIIVSLYGDEVSQPDVFDFWPLPNQIIDCGNFHVYLIDEQFECEYIYRDFILKSTLKDNNEIRVKQISNSYWPDACSPMKTSFNLINSIMNFNSKRPIVVHDLFGGYRAATFCALYTMKEQIENENTLNVYELAKLYHTKRPGIWRHNGDLLFLYRCAEILFSEYKSSNSNRHYLSSIIT</sequence>
<dbReference type="InterPro" id="IPR016130">
    <property type="entry name" value="Tyr_Pase_AS"/>
</dbReference>
<dbReference type="AlphaFoldDB" id="A0A814LQQ5"/>
<keyword evidence="7" id="KW-1133">Transmembrane helix</keyword>
<comment type="catalytic activity">
    <reaction evidence="6">
        <text>O-phospho-L-tyrosyl-[protein] + H2O = L-tyrosyl-[protein] + phosphate</text>
        <dbReference type="Rhea" id="RHEA:10684"/>
        <dbReference type="Rhea" id="RHEA-COMP:10136"/>
        <dbReference type="Rhea" id="RHEA-COMP:20101"/>
        <dbReference type="ChEBI" id="CHEBI:15377"/>
        <dbReference type="ChEBI" id="CHEBI:43474"/>
        <dbReference type="ChEBI" id="CHEBI:46858"/>
        <dbReference type="ChEBI" id="CHEBI:61978"/>
        <dbReference type="EC" id="3.1.3.48"/>
    </reaction>
</comment>
<reference evidence="12" key="1">
    <citation type="submission" date="2021-02" db="EMBL/GenBank/DDBJ databases">
        <authorList>
            <person name="Nowell W R."/>
        </authorList>
    </citation>
    <scope>NUCLEOTIDE SEQUENCE</scope>
</reference>
<dbReference type="FunFam" id="3.90.190.10:FF:000013">
    <property type="entry name" value="receptor-type tyrosine-protein phosphatase zeta isoform X1"/>
    <property type="match status" value="1"/>
</dbReference>
<dbReference type="Proteomes" id="UP000663845">
    <property type="component" value="Unassembled WGS sequence"/>
</dbReference>
<dbReference type="PANTHER" id="PTHR19134:SF540">
    <property type="entry name" value="TYROSINE-PROTEIN PHOSPHATASE 99A"/>
    <property type="match status" value="1"/>
</dbReference>
<evidence type="ECO:0000259" key="10">
    <source>
        <dbReference type="PROSITE" id="PS50056"/>
    </source>
</evidence>
<evidence type="ECO:0000259" key="11">
    <source>
        <dbReference type="PROSITE" id="PS50853"/>
    </source>
</evidence>
<dbReference type="GO" id="GO:0016020">
    <property type="term" value="C:membrane"/>
    <property type="evidence" value="ECO:0007669"/>
    <property type="project" value="UniProtKB-SubCell"/>
</dbReference>
<feature type="chain" id="PRO_5032283903" description="Protein-tyrosine-phosphatase" evidence="8">
    <location>
        <begin position="20"/>
        <end position="1093"/>
    </location>
</feature>
<keyword evidence="4" id="KW-0904">Protein phosphatase</keyword>
<evidence type="ECO:0008006" key="14">
    <source>
        <dbReference type="Google" id="ProtNLM"/>
    </source>
</evidence>
<protein>
    <recommendedName>
        <fullName evidence="14">Protein-tyrosine-phosphatase</fullName>
    </recommendedName>
</protein>
<dbReference type="Gene3D" id="3.90.190.10">
    <property type="entry name" value="Protein tyrosine phosphatase superfamily"/>
    <property type="match status" value="2"/>
</dbReference>
<dbReference type="InterPro" id="IPR000387">
    <property type="entry name" value="Tyr_Pase_dom"/>
</dbReference>
<dbReference type="PRINTS" id="PR00700">
    <property type="entry name" value="PRTYPHPHTASE"/>
</dbReference>
<dbReference type="InterPro" id="IPR050348">
    <property type="entry name" value="Protein-Tyr_Phosphatase"/>
</dbReference>
<proteinExistence type="predicted"/>
<evidence type="ECO:0000256" key="7">
    <source>
        <dbReference type="SAM" id="Phobius"/>
    </source>
</evidence>
<dbReference type="InterPro" id="IPR013783">
    <property type="entry name" value="Ig-like_fold"/>
</dbReference>
<comment type="subcellular location">
    <subcellularLocation>
        <location evidence="1">Membrane</location>
        <topology evidence="1">Single-pass membrane protein</topology>
    </subcellularLocation>
</comment>
<dbReference type="FunFam" id="3.90.190.10:FF:000088">
    <property type="entry name" value="Receptor protein-tyrosine phosphatase LAR"/>
    <property type="match status" value="1"/>
</dbReference>
<feature type="domain" description="Tyrosine-protein phosphatase" evidence="9">
    <location>
        <begin position="521"/>
        <end position="783"/>
    </location>
</feature>
<feature type="domain" description="Tyrosine specific protein phosphatases" evidence="10">
    <location>
        <begin position="703"/>
        <end position="774"/>
    </location>
</feature>
<name>A0A814LQQ5_9BILA</name>
<keyword evidence="3" id="KW-0378">Hydrolase</keyword>
<gene>
    <name evidence="12" type="ORF">JYZ213_LOCUS19678</name>
</gene>
<feature type="domain" description="Tyrosine-protein phosphatase" evidence="9">
    <location>
        <begin position="820"/>
        <end position="1074"/>
    </location>
</feature>
<evidence type="ECO:0000256" key="8">
    <source>
        <dbReference type="SAM" id="SignalP"/>
    </source>
</evidence>
<evidence type="ECO:0000259" key="9">
    <source>
        <dbReference type="PROSITE" id="PS50055"/>
    </source>
</evidence>
<dbReference type="InterPro" id="IPR000242">
    <property type="entry name" value="PTP_cat"/>
</dbReference>
<dbReference type="SUPFAM" id="SSF52799">
    <property type="entry name" value="(Phosphotyrosine protein) phosphatases II"/>
    <property type="match status" value="2"/>
</dbReference>
<keyword evidence="2 8" id="KW-0732">Signal</keyword>
<dbReference type="EMBL" id="CAJNOG010000201">
    <property type="protein sequence ID" value="CAF1069548.1"/>
    <property type="molecule type" value="Genomic_DNA"/>
</dbReference>
<dbReference type="PROSITE" id="PS50055">
    <property type="entry name" value="TYR_PHOSPHATASE_PTP"/>
    <property type="match status" value="2"/>
</dbReference>
<dbReference type="Pfam" id="PF00041">
    <property type="entry name" value="fn3"/>
    <property type="match status" value="1"/>
</dbReference>
<dbReference type="SMART" id="SM00404">
    <property type="entry name" value="PTPc_motif"/>
    <property type="match status" value="2"/>
</dbReference>
<organism evidence="12 13">
    <name type="scientific">Adineta steineri</name>
    <dbReference type="NCBI Taxonomy" id="433720"/>
    <lineage>
        <taxon>Eukaryota</taxon>
        <taxon>Metazoa</taxon>
        <taxon>Spiralia</taxon>
        <taxon>Gnathifera</taxon>
        <taxon>Rotifera</taxon>
        <taxon>Eurotatoria</taxon>
        <taxon>Bdelloidea</taxon>
        <taxon>Adinetida</taxon>
        <taxon>Adinetidae</taxon>
        <taxon>Adineta</taxon>
    </lineage>
</organism>
<evidence type="ECO:0000256" key="3">
    <source>
        <dbReference type="ARBA" id="ARBA00022801"/>
    </source>
</evidence>
<evidence type="ECO:0000256" key="4">
    <source>
        <dbReference type="ARBA" id="ARBA00022912"/>
    </source>
</evidence>
<keyword evidence="7" id="KW-0812">Transmembrane</keyword>
<feature type="signal peptide" evidence="8">
    <location>
        <begin position="1"/>
        <end position="19"/>
    </location>
</feature>
<feature type="domain" description="Tyrosine specific protein phosphatases" evidence="10">
    <location>
        <begin position="996"/>
        <end position="1065"/>
    </location>
</feature>
<dbReference type="GO" id="GO:0004725">
    <property type="term" value="F:protein tyrosine phosphatase activity"/>
    <property type="evidence" value="ECO:0007669"/>
    <property type="project" value="UniProtKB-EC"/>
</dbReference>
<dbReference type="Gene3D" id="2.60.40.10">
    <property type="entry name" value="Immunoglobulins"/>
    <property type="match status" value="1"/>
</dbReference>
<dbReference type="SUPFAM" id="SSF49265">
    <property type="entry name" value="Fibronectin type III"/>
    <property type="match status" value="1"/>
</dbReference>
<evidence type="ECO:0000256" key="2">
    <source>
        <dbReference type="ARBA" id="ARBA00022729"/>
    </source>
</evidence>
<dbReference type="PROSITE" id="PS50056">
    <property type="entry name" value="TYR_PHOSPHATASE_2"/>
    <property type="match status" value="2"/>
</dbReference>
<accession>A0A814LQQ5</accession>
<evidence type="ECO:0000313" key="13">
    <source>
        <dbReference type="Proteomes" id="UP000663845"/>
    </source>
</evidence>